<evidence type="ECO:0000256" key="4">
    <source>
        <dbReference type="ARBA" id="ARBA00022989"/>
    </source>
</evidence>
<keyword evidence="8" id="KW-1185">Reference proteome</keyword>
<evidence type="ECO:0000256" key="1">
    <source>
        <dbReference type="ARBA" id="ARBA00004370"/>
    </source>
</evidence>
<feature type="transmembrane region" description="Helical" evidence="6">
    <location>
        <begin position="56"/>
        <end position="75"/>
    </location>
</feature>
<feature type="transmembrane region" description="Helical" evidence="6">
    <location>
        <begin position="31"/>
        <end position="50"/>
    </location>
</feature>
<organism evidence="7 8">
    <name type="scientific">Cherax quadricarinatus</name>
    <name type="common">Australian red claw crayfish</name>
    <dbReference type="NCBI Taxonomy" id="27406"/>
    <lineage>
        <taxon>Eukaryota</taxon>
        <taxon>Metazoa</taxon>
        <taxon>Ecdysozoa</taxon>
        <taxon>Arthropoda</taxon>
        <taxon>Crustacea</taxon>
        <taxon>Multicrustacea</taxon>
        <taxon>Malacostraca</taxon>
        <taxon>Eumalacostraca</taxon>
        <taxon>Eucarida</taxon>
        <taxon>Decapoda</taxon>
        <taxon>Pleocyemata</taxon>
        <taxon>Astacidea</taxon>
        <taxon>Parastacoidea</taxon>
        <taxon>Parastacidae</taxon>
        <taxon>Cherax</taxon>
    </lineage>
</organism>
<keyword evidence="5 6" id="KW-0472">Membrane</keyword>
<dbReference type="EMBL" id="JARKIK010000044">
    <property type="protein sequence ID" value="KAK8736149.1"/>
    <property type="molecule type" value="Genomic_DNA"/>
</dbReference>
<dbReference type="GO" id="GO:0031966">
    <property type="term" value="C:mitochondrial membrane"/>
    <property type="evidence" value="ECO:0007669"/>
    <property type="project" value="TreeGrafter"/>
</dbReference>
<proteinExistence type="inferred from homology"/>
<dbReference type="Proteomes" id="UP001445076">
    <property type="component" value="Unassembled WGS sequence"/>
</dbReference>
<comment type="caution">
    <text evidence="7">The sequence shown here is derived from an EMBL/GenBank/DDBJ whole genome shotgun (WGS) entry which is preliminary data.</text>
</comment>
<protein>
    <recommendedName>
        <fullName evidence="9">Transmembrane protein 14C</fullName>
    </recommendedName>
</protein>
<comment type="subcellular location">
    <subcellularLocation>
        <location evidence="1">Membrane</location>
    </subcellularLocation>
</comment>
<keyword evidence="4 6" id="KW-1133">Transmembrane helix</keyword>
<dbReference type="GO" id="GO:0070453">
    <property type="term" value="P:regulation of heme biosynthetic process"/>
    <property type="evidence" value="ECO:0007669"/>
    <property type="project" value="TreeGrafter"/>
</dbReference>
<evidence type="ECO:0008006" key="9">
    <source>
        <dbReference type="Google" id="ProtNLM"/>
    </source>
</evidence>
<dbReference type="PANTHER" id="PTHR12668:SF43">
    <property type="entry name" value="TRANSMEMBRANE PROTEIN 14 HOMOLOG"/>
    <property type="match status" value="1"/>
</dbReference>
<keyword evidence="3 6" id="KW-0812">Transmembrane</keyword>
<dbReference type="Pfam" id="PF03647">
    <property type="entry name" value="Tmemb_14"/>
    <property type="match status" value="1"/>
</dbReference>
<dbReference type="InterPro" id="IPR005349">
    <property type="entry name" value="TMEM14"/>
</dbReference>
<evidence type="ECO:0000256" key="2">
    <source>
        <dbReference type="ARBA" id="ARBA00007590"/>
    </source>
</evidence>
<evidence type="ECO:0000313" key="7">
    <source>
        <dbReference type="EMBL" id="KAK8736149.1"/>
    </source>
</evidence>
<dbReference type="AlphaFoldDB" id="A0AAW0X742"/>
<evidence type="ECO:0000256" key="3">
    <source>
        <dbReference type="ARBA" id="ARBA00022692"/>
    </source>
</evidence>
<dbReference type="Gene3D" id="1.10.10.1740">
    <property type="entry name" value="Transmembrane protein 14-like"/>
    <property type="match status" value="1"/>
</dbReference>
<accession>A0AAW0X742</accession>
<dbReference type="PANTHER" id="PTHR12668">
    <property type="entry name" value="TRANSMEMBRANE PROTEIN 14, 15"/>
    <property type="match status" value="1"/>
</dbReference>
<evidence type="ECO:0000256" key="6">
    <source>
        <dbReference type="SAM" id="Phobius"/>
    </source>
</evidence>
<evidence type="ECO:0000313" key="8">
    <source>
        <dbReference type="Proteomes" id="UP001445076"/>
    </source>
</evidence>
<gene>
    <name evidence="7" type="ORF">OTU49_004847</name>
</gene>
<comment type="similarity">
    <text evidence="2">Belongs to the TMEM14 family.</text>
</comment>
<reference evidence="7 8" key="1">
    <citation type="journal article" date="2024" name="BMC Genomics">
        <title>Genome assembly of redclaw crayfish (Cherax quadricarinatus) provides insights into its immune adaptation and hypoxia tolerance.</title>
        <authorList>
            <person name="Liu Z."/>
            <person name="Zheng J."/>
            <person name="Li H."/>
            <person name="Fang K."/>
            <person name="Wang S."/>
            <person name="He J."/>
            <person name="Zhou D."/>
            <person name="Weng S."/>
            <person name="Chi M."/>
            <person name="Gu Z."/>
            <person name="He J."/>
            <person name="Li F."/>
            <person name="Wang M."/>
        </authorList>
    </citation>
    <scope>NUCLEOTIDE SEQUENCE [LARGE SCALE GENOMIC DNA]</scope>
    <source>
        <strain evidence="7">ZL_2023a</strain>
    </source>
</reference>
<evidence type="ECO:0000256" key="5">
    <source>
        <dbReference type="ARBA" id="ARBA00023136"/>
    </source>
</evidence>
<name>A0AAW0X742_CHEQU</name>
<dbReference type="InterPro" id="IPR044890">
    <property type="entry name" value="TMEM14_sf"/>
</dbReference>
<sequence>MMTVDFVTYVYAATVGVGGLVGYFKAGSVPSLGAGLLFGSLLGYGAYQMSANPANYYLTLGTSTVLGGIMGMRFLNSGKFMPPGLIAVMSLAMVARLGARAVGLTNSKAE</sequence>
<feature type="transmembrane region" description="Helical" evidence="6">
    <location>
        <begin position="6"/>
        <end position="24"/>
    </location>
</feature>